<feature type="domain" description="C2H2-type" evidence="13">
    <location>
        <begin position="234"/>
        <end position="261"/>
    </location>
</feature>
<reference evidence="14" key="1">
    <citation type="submission" date="2025-08" db="UniProtKB">
        <authorList>
            <consortium name="Ensembl"/>
        </authorList>
    </citation>
    <scope>IDENTIFICATION</scope>
</reference>
<evidence type="ECO:0000256" key="5">
    <source>
        <dbReference type="ARBA" id="ARBA00022771"/>
    </source>
</evidence>
<dbReference type="FunFam" id="3.30.160.60:FF:001156">
    <property type="entry name" value="Zinc finger protein 407"/>
    <property type="match status" value="1"/>
</dbReference>
<feature type="domain" description="C2H2-type" evidence="13">
    <location>
        <begin position="262"/>
        <end position="289"/>
    </location>
</feature>
<feature type="domain" description="C2H2-type" evidence="13">
    <location>
        <begin position="318"/>
        <end position="345"/>
    </location>
</feature>
<dbReference type="Gene3D" id="3.30.160.60">
    <property type="entry name" value="Classic Zinc Finger"/>
    <property type="match status" value="6"/>
</dbReference>
<evidence type="ECO:0000256" key="11">
    <source>
        <dbReference type="PROSITE-ProRule" id="PRU00042"/>
    </source>
</evidence>
<comment type="subcellular location">
    <subcellularLocation>
        <location evidence="1">Nucleus</location>
    </subcellularLocation>
</comment>
<evidence type="ECO:0000256" key="10">
    <source>
        <dbReference type="ARBA" id="ARBA00023242"/>
    </source>
</evidence>
<feature type="domain" description="C2H2-type" evidence="13">
    <location>
        <begin position="290"/>
        <end position="317"/>
    </location>
</feature>
<dbReference type="FunFam" id="3.30.160.60:FF:000446">
    <property type="entry name" value="Zinc finger protein"/>
    <property type="match status" value="1"/>
</dbReference>
<evidence type="ECO:0000256" key="7">
    <source>
        <dbReference type="ARBA" id="ARBA00023015"/>
    </source>
</evidence>
<keyword evidence="7" id="KW-0805">Transcription regulation</keyword>
<keyword evidence="8" id="KW-0238">DNA-binding</keyword>
<keyword evidence="6" id="KW-0862">Zinc</keyword>
<dbReference type="GeneTree" id="ENSGT00940000167283"/>
<evidence type="ECO:0000256" key="8">
    <source>
        <dbReference type="ARBA" id="ARBA00023125"/>
    </source>
</evidence>
<feature type="region of interest" description="Disordered" evidence="12">
    <location>
        <begin position="454"/>
        <end position="481"/>
    </location>
</feature>
<evidence type="ECO:0000259" key="13">
    <source>
        <dbReference type="PROSITE" id="PS50157"/>
    </source>
</evidence>
<evidence type="ECO:0000313" key="14">
    <source>
        <dbReference type="Ensembl" id="ENSCVAP00000013975.1"/>
    </source>
</evidence>
<feature type="domain" description="C2H2-type" evidence="13">
    <location>
        <begin position="169"/>
        <end position="196"/>
    </location>
</feature>
<keyword evidence="10" id="KW-0539">Nucleus</keyword>
<reference evidence="14" key="2">
    <citation type="submission" date="2025-09" db="UniProtKB">
        <authorList>
            <consortium name="Ensembl"/>
        </authorList>
    </citation>
    <scope>IDENTIFICATION</scope>
</reference>
<evidence type="ECO:0000256" key="9">
    <source>
        <dbReference type="ARBA" id="ARBA00023163"/>
    </source>
</evidence>
<dbReference type="FunFam" id="3.30.160.60:FF:000135">
    <property type="entry name" value="Zinc finger protein 358"/>
    <property type="match status" value="1"/>
</dbReference>
<feature type="domain" description="C2H2-type" evidence="13">
    <location>
        <begin position="205"/>
        <end position="232"/>
    </location>
</feature>
<dbReference type="PROSITE" id="PS50157">
    <property type="entry name" value="ZINC_FINGER_C2H2_2"/>
    <property type="match status" value="8"/>
</dbReference>
<accession>A0A3Q2FZ76</accession>
<evidence type="ECO:0000313" key="15">
    <source>
        <dbReference type="Proteomes" id="UP000265020"/>
    </source>
</evidence>
<dbReference type="InterPro" id="IPR013087">
    <property type="entry name" value="Znf_C2H2_type"/>
</dbReference>
<keyword evidence="15" id="KW-1185">Reference proteome</keyword>
<dbReference type="SUPFAM" id="SSF57667">
    <property type="entry name" value="beta-beta-alpha zinc fingers"/>
    <property type="match status" value="5"/>
</dbReference>
<dbReference type="PANTHER" id="PTHR14196:SF12">
    <property type="entry name" value="ZINC FINGER PROTEIN 208-LIKE"/>
    <property type="match status" value="1"/>
</dbReference>
<dbReference type="FunFam" id="3.30.160.60:FF:000047">
    <property type="entry name" value="zinc finger protein OZF"/>
    <property type="match status" value="1"/>
</dbReference>
<feature type="compositionally biased region" description="Basic and acidic residues" evidence="12">
    <location>
        <begin position="466"/>
        <end position="475"/>
    </location>
</feature>
<evidence type="ECO:0000256" key="2">
    <source>
        <dbReference type="ARBA" id="ARBA00006991"/>
    </source>
</evidence>
<dbReference type="GO" id="GO:0000981">
    <property type="term" value="F:DNA-binding transcription factor activity, RNA polymerase II-specific"/>
    <property type="evidence" value="ECO:0007669"/>
    <property type="project" value="TreeGrafter"/>
</dbReference>
<keyword evidence="3" id="KW-0479">Metal-binding</keyword>
<keyword evidence="5 11" id="KW-0863">Zinc-finger</keyword>
<dbReference type="Pfam" id="PF00096">
    <property type="entry name" value="zf-C2H2"/>
    <property type="match status" value="4"/>
</dbReference>
<dbReference type="GO" id="GO:0005634">
    <property type="term" value="C:nucleus"/>
    <property type="evidence" value="ECO:0007669"/>
    <property type="project" value="UniProtKB-SubCell"/>
</dbReference>
<dbReference type="GO" id="GO:0000977">
    <property type="term" value="F:RNA polymerase II transcription regulatory region sequence-specific DNA binding"/>
    <property type="evidence" value="ECO:0007669"/>
    <property type="project" value="TreeGrafter"/>
</dbReference>
<protein>
    <submittedName>
        <fullName evidence="14">Zinc finger protein 883-like</fullName>
    </submittedName>
</protein>
<dbReference type="FunFam" id="3.30.160.60:FF:001715">
    <property type="match status" value="1"/>
</dbReference>
<dbReference type="PROSITE" id="PS00028">
    <property type="entry name" value="ZINC_FINGER_C2H2_1"/>
    <property type="match status" value="8"/>
</dbReference>
<sequence length="481" mass="54849">MVSGSAQSTSTDPVPLVFIQDVSRQKSSCAQELQEKTDPGFSDSPEVEAEVVLETIQIYTEAVAEGEPTRELPAEDTALLEEVGTMAAETVIEPEELDKGGPEGLEILTDALFISSRCAAQSEEQQKEQERLRRRELYKKKRFFCELCNKGFHQNHQLTKHMASHRKPFPCNSCDKGFYKAQTLHKHQQSHQLREAQERDPDKLLQCDQCSRKFRLLRQLRVHQASHRLEKTPLKCHACERTFTSAAALRSHEVSHAKVKPFMCDVCGKSFTRKKSLREHQTVHTGARPYPCQTCGKRFSTSGNLRVHKRSHSDERPFKCTECDKAFKCRMGLIQHRVVHSGEKPFTCHTCGLSFGLKYNLQRHLHLHNGEKPHRYARLMAQSGSFKCFLPCILTWCCLLSSVLHQMPPVWGRFLWNLGSEDPHAGPRCGEALYVRLLRENVFLQLSAAETPAAGSWRPKQPALQSRERPAEIRRSKTVQL</sequence>
<proteinExistence type="inferred from homology"/>
<keyword evidence="9" id="KW-0804">Transcription</keyword>
<dbReference type="InterPro" id="IPR050717">
    <property type="entry name" value="C2H2-ZF_Transcription_Reg"/>
</dbReference>
<dbReference type="PANTHER" id="PTHR14196">
    <property type="entry name" value="ODD-SKIPPED - RELATED"/>
    <property type="match status" value="1"/>
</dbReference>
<dbReference type="Ensembl" id="ENSCVAT00000021753.1">
    <property type="protein sequence ID" value="ENSCVAP00000013975.1"/>
    <property type="gene ID" value="ENSCVAG00000016534.1"/>
</dbReference>
<dbReference type="Proteomes" id="UP000265020">
    <property type="component" value="Unassembled WGS sequence"/>
</dbReference>
<keyword evidence="4" id="KW-0677">Repeat</keyword>
<evidence type="ECO:0000256" key="6">
    <source>
        <dbReference type="ARBA" id="ARBA00022833"/>
    </source>
</evidence>
<evidence type="ECO:0000256" key="3">
    <source>
        <dbReference type="ARBA" id="ARBA00022723"/>
    </source>
</evidence>
<dbReference type="InterPro" id="IPR036236">
    <property type="entry name" value="Znf_C2H2_sf"/>
</dbReference>
<dbReference type="GO" id="GO:0008270">
    <property type="term" value="F:zinc ion binding"/>
    <property type="evidence" value="ECO:0007669"/>
    <property type="project" value="UniProtKB-KW"/>
</dbReference>
<feature type="domain" description="C2H2-type" evidence="13">
    <location>
        <begin position="143"/>
        <end position="170"/>
    </location>
</feature>
<feature type="domain" description="C2H2-type" evidence="13">
    <location>
        <begin position="346"/>
        <end position="373"/>
    </location>
</feature>
<evidence type="ECO:0000256" key="4">
    <source>
        <dbReference type="ARBA" id="ARBA00022737"/>
    </source>
</evidence>
<organism evidence="14 15">
    <name type="scientific">Cyprinodon variegatus</name>
    <name type="common">Sheepshead minnow</name>
    <dbReference type="NCBI Taxonomy" id="28743"/>
    <lineage>
        <taxon>Eukaryota</taxon>
        <taxon>Metazoa</taxon>
        <taxon>Chordata</taxon>
        <taxon>Craniata</taxon>
        <taxon>Vertebrata</taxon>
        <taxon>Euteleostomi</taxon>
        <taxon>Actinopterygii</taxon>
        <taxon>Neopterygii</taxon>
        <taxon>Teleostei</taxon>
        <taxon>Neoteleostei</taxon>
        <taxon>Acanthomorphata</taxon>
        <taxon>Ovalentaria</taxon>
        <taxon>Atherinomorphae</taxon>
        <taxon>Cyprinodontiformes</taxon>
        <taxon>Cyprinodontidae</taxon>
        <taxon>Cyprinodon</taxon>
    </lineage>
</organism>
<comment type="similarity">
    <text evidence="2">Belongs to the krueppel C2H2-type zinc-finger protein family.</text>
</comment>
<dbReference type="Pfam" id="PF12874">
    <property type="entry name" value="zf-met"/>
    <property type="match status" value="1"/>
</dbReference>
<dbReference type="SMART" id="SM00355">
    <property type="entry name" value="ZnF_C2H2"/>
    <property type="match status" value="8"/>
</dbReference>
<name>A0A3Q2FZ76_CYPVA</name>
<evidence type="ECO:0000256" key="1">
    <source>
        <dbReference type="ARBA" id="ARBA00004123"/>
    </source>
</evidence>
<evidence type="ECO:0000256" key="12">
    <source>
        <dbReference type="SAM" id="MobiDB-lite"/>
    </source>
</evidence>
<dbReference type="AlphaFoldDB" id="A0A3Q2FZ76"/>